<proteinExistence type="predicted"/>
<protein>
    <submittedName>
        <fullName evidence="1">Uncharacterized protein</fullName>
    </submittedName>
</protein>
<comment type="caution">
    <text evidence="1">The sequence shown here is derived from an EMBL/GenBank/DDBJ whole genome shotgun (WGS) entry which is preliminary data.</text>
</comment>
<name>A0ABS3DNB9_9BACT</name>
<accession>A0ABS3DNB9</accession>
<dbReference type="EMBL" id="JAFIMU010000013">
    <property type="protein sequence ID" value="MBN8232832.1"/>
    <property type="molecule type" value="Genomic_DNA"/>
</dbReference>
<dbReference type="RefSeq" id="WP_207057389.1">
    <property type="nucleotide sequence ID" value="NZ_JAFIMU010000013.1"/>
</dbReference>
<gene>
    <name evidence="1" type="ORF">JYK02_35480</name>
</gene>
<evidence type="ECO:0000313" key="2">
    <source>
        <dbReference type="Proteomes" id="UP000664052"/>
    </source>
</evidence>
<organism evidence="1 2">
    <name type="scientific">Corallococcus macrosporus</name>
    <dbReference type="NCBI Taxonomy" id="35"/>
    <lineage>
        <taxon>Bacteria</taxon>
        <taxon>Pseudomonadati</taxon>
        <taxon>Myxococcota</taxon>
        <taxon>Myxococcia</taxon>
        <taxon>Myxococcales</taxon>
        <taxon>Cystobacterineae</taxon>
        <taxon>Myxococcaceae</taxon>
        <taxon>Corallococcus</taxon>
    </lineage>
</organism>
<sequence length="66" mass="7336">MVLARDATSVHEEGPGTGVQLVARCFDPLDVIIQGFLQGRSFDARRRKQRLHFDVHRLLGGAPRAP</sequence>
<reference evidence="1 2" key="1">
    <citation type="submission" date="2021-02" db="EMBL/GenBank/DDBJ databases">
        <title>De Novo genome assembly of isolated myxobacteria.</title>
        <authorList>
            <person name="Stevens D.C."/>
        </authorList>
    </citation>
    <scope>NUCLEOTIDE SEQUENCE [LARGE SCALE GENOMIC DNA]</scope>
    <source>
        <strain evidence="1 2">ATCC 29039</strain>
    </source>
</reference>
<keyword evidence="2" id="KW-1185">Reference proteome</keyword>
<dbReference type="Proteomes" id="UP000664052">
    <property type="component" value="Unassembled WGS sequence"/>
</dbReference>
<evidence type="ECO:0000313" key="1">
    <source>
        <dbReference type="EMBL" id="MBN8232832.1"/>
    </source>
</evidence>